<name>A0A8J8FFK1_9BACT</name>
<accession>A0A8J8FFK1</accession>
<protein>
    <recommendedName>
        <fullName evidence="3">Lipopolysaccharide-assembly</fullName>
    </recommendedName>
</protein>
<dbReference type="AlphaFoldDB" id="A0A8J8FFK1"/>
<evidence type="ECO:0000313" key="2">
    <source>
        <dbReference type="Proteomes" id="UP000598971"/>
    </source>
</evidence>
<proteinExistence type="predicted"/>
<dbReference type="GO" id="GO:0043165">
    <property type="term" value="P:Gram-negative-bacterium-type cell outer membrane assembly"/>
    <property type="evidence" value="ECO:0007669"/>
    <property type="project" value="InterPro"/>
</dbReference>
<organism evidence="1 2">
    <name type="scientific">Limnovirga soli</name>
    <dbReference type="NCBI Taxonomy" id="2656915"/>
    <lineage>
        <taxon>Bacteria</taxon>
        <taxon>Pseudomonadati</taxon>
        <taxon>Bacteroidota</taxon>
        <taxon>Chitinophagia</taxon>
        <taxon>Chitinophagales</taxon>
        <taxon>Chitinophagaceae</taxon>
        <taxon>Limnovirga</taxon>
    </lineage>
</organism>
<dbReference type="InterPro" id="IPR007485">
    <property type="entry name" value="LPS_assembly_LptE"/>
</dbReference>
<evidence type="ECO:0008006" key="3">
    <source>
        <dbReference type="Google" id="ProtNLM"/>
    </source>
</evidence>
<evidence type="ECO:0000313" key="1">
    <source>
        <dbReference type="EMBL" id="NNV55717.1"/>
    </source>
</evidence>
<dbReference type="Proteomes" id="UP000598971">
    <property type="component" value="Unassembled WGS sequence"/>
</dbReference>
<dbReference type="EMBL" id="WHPF01000006">
    <property type="protein sequence ID" value="NNV55717.1"/>
    <property type="molecule type" value="Genomic_DNA"/>
</dbReference>
<reference evidence="1" key="1">
    <citation type="submission" date="2019-10" db="EMBL/GenBank/DDBJ databases">
        <title>Draft genome sequence of Panacibacter sp. KCS-6.</title>
        <authorList>
            <person name="Yim K.J."/>
        </authorList>
    </citation>
    <scope>NUCLEOTIDE SEQUENCE</scope>
    <source>
        <strain evidence="1">KCS-6</strain>
    </source>
</reference>
<dbReference type="Pfam" id="PF04390">
    <property type="entry name" value="LptE"/>
    <property type="match status" value="1"/>
</dbReference>
<comment type="caution">
    <text evidence="1">The sequence shown here is derived from an EMBL/GenBank/DDBJ whole genome shotgun (WGS) entry which is preliminary data.</text>
</comment>
<keyword evidence="2" id="KW-1185">Reference proteome</keyword>
<dbReference type="GO" id="GO:0019867">
    <property type="term" value="C:outer membrane"/>
    <property type="evidence" value="ECO:0007669"/>
    <property type="project" value="InterPro"/>
</dbReference>
<gene>
    <name evidence="1" type="ORF">GD597_09620</name>
</gene>
<sequence length="161" mass="18182">MVFFLSSCGVYTFKDVTIPPEVKTVKISFLENRASYKNPQLSPRLTDQLQQKISNQTRLIRTNKDDAHYQISGYISSYNVSTAGLSSQGGTTRQQAATNRLTVAVHITLFNSLDGKSQEYDVSRDFDFSAGLSLQQAENQLLDDIIKNVTDEIFNRIFSNW</sequence>